<evidence type="ECO:0000256" key="5">
    <source>
        <dbReference type="ARBA" id="ARBA00022729"/>
    </source>
</evidence>
<evidence type="ECO:0000259" key="10">
    <source>
        <dbReference type="PROSITE" id="PS51767"/>
    </source>
</evidence>
<dbReference type="InterPro" id="IPR034161">
    <property type="entry name" value="Pepsin-like_plant"/>
</dbReference>
<dbReference type="GO" id="GO:0005576">
    <property type="term" value="C:extracellular region"/>
    <property type="evidence" value="ECO:0007669"/>
    <property type="project" value="UniProtKB-SubCell"/>
</dbReference>
<dbReference type="Gene3D" id="2.40.70.10">
    <property type="entry name" value="Acid Proteases"/>
    <property type="match status" value="2"/>
</dbReference>
<dbReference type="PROSITE" id="PS51767">
    <property type="entry name" value="PEPTIDASE_A1"/>
    <property type="match status" value="1"/>
</dbReference>
<organism evidence="11 12">
    <name type="scientific">Perilla frutescens var. hirtella</name>
    <name type="common">Perilla citriodora</name>
    <name type="synonym">Perilla setoyensis</name>
    <dbReference type="NCBI Taxonomy" id="608512"/>
    <lineage>
        <taxon>Eukaryota</taxon>
        <taxon>Viridiplantae</taxon>
        <taxon>Streptophyta</taxon>
        <taxon>Embryophyta</taxon>
        <taxon>Tracheophyta</taxon>
        <taxon>Spermatophyta</taxon>
        <taxon>Magnoliopsida</taxon>
        <taxon>eudicotyledons</taxon>
        <taxon>Gunneridae</taxon>
        <taxon>Pentapetalae</taxon>
        <taxon>asterids</taxon>
        <taxon>lamiids</taxon>
        <taxon>Lamiales</taxon>
        <taxon>Lamiaceae</taxon>
        <taxon>Nepetoideae</taxon>
        <taxon>Elsholtzieae</taxon>
        <taxon>Perilla</taxon>
    </lineage>
</organism>
<evidence type="ECO:0000256" key="7">
    <source>
        <dbReference type="ARBA" id="ARBA00022801"/>
    </source>
</evidence>
<dbReference type="InterPro" id="IPR033121">
    <property type="entry name" value="PEPTIDASE_A1"/>
</dbReference>
<sequence>MVSISGFTTDLIHRDSPHSPSYDPSLSPSQRIINALKRSSHRAQRLINLQQKRSKLEPEPDLSSAQGEYLMKYSVGTPPVPSIAIADTGSDVVWTQCSPCIECFNQTLPFFSPRNSSSFRRIPCTSPICNSTRDTHCSGVRQNCLYSGLYGDGSYTTGMLATESFTFASTGRRRTVTIPDVVFGCGFKNGGLFSGIESGIVGLGGGKNSLVTQLGPLAGGKFSYCLVPFLDNFNSSKLHFGAEAEVSGGGAVSTPLFVRNGMETFYFVTLEGISVGNLTRLEFYDDSFSHLGSDRQGNTIIDSGTTLTLLPSILYAKLEKAIKSLIKLEQVKDPSGVLELCYAARGAGIPDFPQITVHFRGADLKWTFENAFVRMSEDTVCLAAKATADIAIYGNLAQVNFLVGYDVANRTLSFKPFDCGRY</sequence>
<dbReference type="FunFam" id="2.40.70.10:FF:000050">
    <property type="entry name" value="Aspartic proteinase CDR1"/>
    <property type="match status" value="1"/>
</dbReference>
<dbReference type="GO" id="GO:0004190">
    <property type="term" value="F:aspartic-type endopeptidase activity"/>
    <property type="evidence" value="ECO:0007669"/>
    <property type="project" value="UniProtKB-KW"/>
</dbReference>
<evidence type="ECO:0000256" key="6">
    <source>
        <dbReference type="ARBA" id="ARBA00022750"/>
    </source>
</evidence>
<gene>
    <name evidence="11" type="ORF">C2S53_016160</name>
</gene>
<keyword evidence="4" id="KW-0645">Protease</keyword>
<dbReference type="SUPFAM" id="SSF50630">
    <property type="entry name" value="Acid proteases"/>
    <property type="match status" value="1"/>
</dbReference>
<evidence type="ECO:0000256" key="8">
    <source>
        <dbReference type="ARBA" id="ARBA00023180"/>
    </source>
</evidence>
<comment type="subcellular location">
    <subcellularLocation>
        <location evidence="1">Secreted</location>
    </subcellularLocation>
</comment>
<evidence type="ECO:0000256" key="9">
    <source>
        <dbReference type="SAM" id="MobiDB-lite"/>
    </source>
</evidence>
<feature type="region of interest" description="Disordered" evidence="9">
    <location>
        <begin position="1"/>
        <end position="28"/>
    </location>
</feature>
<name>A0AAD4J4L0_PERFH</name>
<dbReference type="CDD" id="cd05476">
    <property type="entry name" value="pepsin_A_like_plant"/>
    <property type="match status" value="1"/>
</dbReference>
<comment type="similarity">
    <text evidence="2">Belongs to the peptidase A1 family.</text>
</comment>
<dbReference type="Pfam" id="PF14543">
    <property type="entry name" value="TAXi_N"/>
    <property type="match status" value="1"/>
</dbReference>
<dbReference type="Pfam" id="PF14541">
    <property type="entry name" value="TAXi_C"/>
    <property type="match status" value="1"/>
</dbReference>
<dbReference type="GO" id="GO:0006508">
    <property type="term" value="P:proteolysis"/>
    <property type="evidence" value="ECO:0007669"/>
    <property type="project" value="UniProtKB-KW"/>
</dbReference>
<keyword evidence="3" id="KW-0964">Secreted</keyword>
<comment type="caution">
    <text evidence="11">The sequence shown here is derived from an EMBL/GenBank/DDBJ whole genome shotgun (WGS) entry which is preliminary data.</text>
</comment>
<dbReference type="EMBL" id="SDAM02000154">
    <property type="protein sequence ID" value="KAH6827017.1"/>
    <property type="molecule type" value="Genomic_DNA"/>
</dbReference>
<evidence type="ECO:0000256" key="4">
    <source>
        <dbReference type="ARBA" id="ARBA00022670"/>
    </source>
</evidence>
<accession>A0AAD4J4L0</accession>
<dbReference type="PANTHER" id="PTHR47967">
    <property type="entry name" value="OS07G0603500 PROTEIN-RELATED"/>
    <property type="match status" value="1"/>
</dbReference>
<keyword evidence="5" id="KW-0732">Signal</keyword>
<evidence type="ECO:0000256" key="1">
    <source>
        <dbReference type="ARBA" id="ARBA00004613"/>
    </source>
</evidence>
<evidence type="ECO:0000256" key="2">
    <source>
        <dbReference type="ARBA" id="ARBA00007447"/>
    </source>
</evidence>
<keyword evidence="7" id="KW-0378">Hydrolase</keyword>
<feature type="compositionally biased region" description="Polar residues" evidence="9">
    <location>
        <begin position="18"/>
        <end position="28"/>
    </location>
</feature>
<dbReference type="AlphaFoldDB" id="A0AAD4J4L0"/>
<dbReference type="InterPro" id="IPR051708">
    <property type="entry name" value="Plant_Aspart_Prot_A1"/>
</dbReference>
<proteinExistence type="inferred from homology"/>
<reference evidence="11 12" key="1">
    <citation type="journal article" date="2021" name="Nat. Commun.">
        <title>Incipient diploidization of the medicinal plant Perilla within 10,000 years.</title>
        <authorList>
            <person name="Zhang Y."/>
            <person name="Shen Q."/>
            <person name="Leng L."/>
            <person name="Zhang D."/>
            <person name="Chen S."/>
            <person name="Shi Y."/>
            <person name="Ning Z."/>
            <person name="Chen S."/>
        </authorList>
    </citation>
    <scope>NUCLEOTIDE SEQUENCE [LARGE SCALE GENOMIC DNA]</scope>
    <source>
        <strain evidence="12">cv. PC099</strain>
    </source>
</reference>
<feature type="domain" description="Peptidase A1" evidence="10">
    <location>
        <begin position="69"/>
        <end position="415"/>
    </location>
</feature>
<evidence type="ECO:0000313" key="11">
    <source>
        <dbReference type="EMBL" id="KAH6827017.1"/>
    </source>
</evidence>
<dbReference type="Proteomes" id="UP001190926">
    <property type="component" value="Unassembled WGS sequence"/>
</dbReference>
<protein>
    <recommendedName>
        <fullName evidence="10">Peptidase A1 domain-containing protein</fullName>
    </recommendedName>
</protein>
<keyword evidence="12" id="KW-1185">Reference proteome</keyword>
<dbReference type="InterPro" id="IPR032799">
    <property type="entry name" value="TAXi_C"/>
</dbReference>
<dbReference type="PANTHER" id="PTHR47967:SF125">
    <property type="entry name" value="PEPTIDASE A1 DOMAIN-CONTAINING PROTEIN"/>
    <property type="match status" value="1"/>
</dbReference>
<dbReference type="FunFam" id="2.40.70.10:FF:000016">
    <property type="entry name" value="Probable aspartic protease At2g35615"/>
    <property type="match status" value="1"/>
</dbReference>
<dbReference type="InterPro" id="IPR032861">
    <property type="entry name" value="TAXi_N"/>
</dbReference>
<evidence type="ECO:0000256" key="3">
    <source>
        <dbReference type="ARBA" id="ARBA00022525"/>
    </source>
</evidence>
<evidence type="ECO:0000313" key="12">
    <source>
        <dbReference type="Proteomes" id="UP001190926"/>
    </source>
</evidence>
<keyword evidence="8" id="KW-0325">Glycoprotein</keyword>
<keyword evidence="6" id="KW-0064">Aspartyl protease</keyword>
<dbReference type="InterPro" id="IPR021109">
    <property type="entry name" value="Peptidase_aspartic_dom_sf"/>
</dbReference>